<dbReference type="AlphaFoldDB" id="A0A645I9U9"/>
<organism evidence="1">
    <name type="scientific">bioreactor metagenome</name>
    <dbReference type="NCBI Taxonomy" id="1076179"/>
    <lineage>
        <taxon>unclassified sequences</taxon>
        <taxon>metagenomes</taxon>
        <taxon>ecological metagenomes</taxon>
    </lineage>
</organism>
<gene>
    <name evidence="1" type="ORF">SDC9_195185</name>
</gene>
<protein>
    <submittedName>
        <fullName evidence="1">Uncharacterized protein</fullName>
    </submittedName>
</protein>
<dbReference type="EMBL" id="VSSQ01109191">
    <property type="protein sequence ID" value="MPN47582.1"/>
    <property type="molecule type" value="Genomic_DNA"/>
</dbReference>
<evidence type="ECO:0000313" key="1">
    <source>
        <dbReference type="EMBL" id="MPN47582.1"/>
    </source>
</evidence>
<reference evidence="1" key="1">
    <citation type="submission" date="2019-08" db="EMBL/GenBank/DDBJ databases">
        <authorList>
            <person name="Kucharzyk K."/>
            <person name="Murdoch R.W."/>
            <person name="Higgins S."/>
            <person name="Loffler F."/>
        </authorList>
    </citation>
    <scope>NUCLEOTIDE SEQUENCE</scope>
</reference>
<name>A0A645I9U9_9ZZZZ</name>
<accession>A0A645I9U9</accession>
<comment type="caution">
    <text evidence="1">The sequence shown here is derived from an EMBL/GenBank/DDBJ whole genome shotgun (WGS) entry which is preliminary data.</text>
</comment>
<sequence length="122" mass="13744">MFRLDLFRLFREVRFQLQPREGCALVRQVDRPLRGRIELGLRRSDGDGQNVPALRPVGGDEVEVPPGGVEPRHVIGAVDGDYRAAYIFIVKDRLILQDRAQVLIGLFLGVFGPHRERPECAG</sequence>
<proteinExistence type="predicted"/>